<evidence type="ECO:0000313" key="16">
    <source>
        <dbReference type="Proteomes" id="UP000181976"/>
    </source>
</evidence>
<evidence type="ECO:0000256" key="2">
    <source>
        <dbReference type="ARBA" id="ARBA00005810"/>
    </source>
</evidence>
<dbReference type="STRING" id="385682.SAMN05444380_11349"/>
<evidence type="ECO:0000259" key="14">
    <source>
        <dbReference type="PROSITE" id="PS00794"/>
    </source>
</evidence>
<dbReference type="FunCoup" id="A0A1I2BG59">
    <property type="interactions" value="377"/>
</dbReference>
<keyword evidence="5" id="KW-0808">Transferase</keyword>
<keyword evidence="8" id="KW-0067">ATP-binding</keyword>
<comment type="similarity">
    <text evidence="2">Belongs to the HPPK family.</text>
</comment>
<dbReference type="InParanoid" id="A0A1I2BG59"/>
<evidence type="ECO:0000256" key="11">
    <source>
        <dbReference type="ARBA" id="ARBA00029766"/>
    </source>
</evidence>
<keyword evidence="9" id="KW-0289">Folate biosynthesis</keyword>
<evidence type="ECO:0000256" key="3">
    <source>
        <dbReference type="ARBA" id="ARBA00013253"/>
    </source>
</evidence>
<keyword evidence="16" id="KW-1185">Reference proteome</keyword>
<keyword evidence="13" id="KW-0175">Coiled coil</keyword>
<accession>A0A1I2BG59</accession>
<dbReference type="AlphaFoldDB" id="A0A1I2BG59"/>
<name>A0A1I2BG59_9BACT</name>
<comment type="function">
    <text evidence="10">Catalyzes the transfer of pyrophosphate from adenosine triphosphate (ATP) to 6-hydroxymethyl-7,8-dihydropterin, an enzymatic step in folate biosynthesis pathway.</text>
</comment>
<evidence type="ECO:0000256" key="10">
    <source>
        <dbReference type="ARBA" id="ARBA00029409"/>
    </source>
</evidence>
<evidence type="ECO:0000256" key="9">
    <source>
        <dbReference type="ARBA" id="ARBA00022909"/>
    </source>
</evidence>
<evidence type="ECO:0000256" key="1">
    <source>
        <dbReference type="ARBA" id="ARBA00005051"/>
    </source>
</evidence>
<evidence type="ECO:0000313" key="15">
    <source>
        <dbReference type="EMBL" id="SFE55106.1"/>
    </source>
</evidence>
<dbReference type="EC" id="2.7.6.3" evidence="3"/>
<dbReference type="InterPro" id="IPR000550">
    <property type="entry name" value="Hppk"/>
</dbReference>
<comment type="pathway">
    <text evidence="1">Cofactor biosynthesis; tetrahydrofolate biosynthesis; 2-amino-4-hydroxy-6-hydroxymethyl-7,8-dihydropteridine diphosphate from 7,8-dihydroneopterin triphosphate: step 4/4.</text>
</comment>
<dbReference type="CDD" id="cd00483">
    <property type="entry name" value="HPPK"/>
    <property type="match status" value="1"/>
</dbReference>
<dbReference type="RefSeq" id="WP_010528087.1">
    <property type="nucleotide sequence ID" value="NZ_AFSL01000072.1"/>
</dbReference>
<dbReference type="GO" id="GO:0046656">
    <property type="term" value="P:folic acid biosynthetic process"/>
    <property type="evidence" value="ECO:0007669"/>
    <property type="project" value="UniProtKB-KW"/>
</dbReference>
<dbReference type="InterPro" id="IPR035907">
    <property type="entry name" value="Hppk_sf"/>
</dbReference>
<dbReference type="GO" id="GO:0005524">
    <property type="term" value="F:ATP binding"/>
    <property type="evidence" value="ECO:0007669"/>
    <property type="project" value="UniProtKB-KW"/>
</dbReference>
<reference evidence="15 16" key="1">
    <citation type="submission" date="2016-10" db="EMBL/GenBank/DDBJ databases">
        <authorList>
            <person name="de Groot N.N."/>
        </authorList>
    </citation>
    <scope>NUCLEOTIDE SEQUENCE [LARGE SCALE GENOMIC DNA]</scope>
    <source>
        <strain evidence="15 16">DSM 19012</strain>
    </source>
</reference>
<evidence type="ECO:0000256" key="7">
    <source>
        <dbReference type="ARBA" id="ARBA00022777"/>
    </source>
</evidence>
<dbReference type="eggNOG" id="COG0801">
    <property type="taxonomic scope" value="Bacteria"/>
</dbReference>
<evidence type="ECO:0000256" key="5">
    <source>
        <dbReference type="ARBA" id="ARBA00022679"/>
    </source>
</evidence>
<feature type="coiled-coil region" evidence="13">
    <location>
        <begin position="58"/>
        <end position="85"/>
    </location>
</feature>
<evidence type="ECO:0000256" key="6">
    <source>
        <dbReference type="ARBA" id="ARBA00022741"/>
    </source>
</evidence>
<sequence length="124" mass="14195">MKNQVIVVLGSNIDAEKNINVALSLLEKYFKVNKISSVLKTKPIGITNQPDFLNAAVFMETSLEREALIQRLKALEDELGRDRTRPKFGPREIDLDILSWNGKIVDDDYYSRDFLQQLVAELNQ</sequence>
<evidence type="ECO:0000256" key="12">
    <source>
        <dbReference type="ARBA" id="ARBA00033413"/>
    </source>
</evidence>
<protein>
    <recommendedName>
        <fullName evidence="4">2-amino-4-hydroxy-6-hydroxymethyldihydropteridine pyrophosphokinase</fullName>
        <ecNumber evidence="3">2.7.6.3</ecNumber>
    </recommendedName>
    <alternativeName>
        <fullName evidence="11">6-hydroxymethyl-7,8-dihydropterin pyrophosphokinase</fullName>
    </alternativeName>
    <alternativeName>
        <fullName evidence="12">7,8-dihydro-6-hydroxymethylpterin-pyrophosphokinase</fullName>
    </alternativeName>
</protein>
<dbReference type="Proteomes" id="UP000181976">
    <property type="component" value="Unassembled WGS sequence"/>
</dbReference>
<dbReference type="SUPFAM" id="SSF55083">
    <property type="entry name" value="6-hydroxymethyl-7,8-dihydropterin pyrophosphokinase, HPPK"/>
    <property type="match status" value="1"/>
</dbReference>
<dbReference type="PROSITE" id="PS00794">
    <property type="entry name" value="HPPK"/>
    <property type="match status" value="1"/>
</dbReference>
<feature type="domain" description="7,8-dihydro-6-hydroxymethylpterin-pyrophosphokinase" evidence="14">
    <location>
        <begin position="87"/>
        <end position="98"/>
    </location>
</feature>
<dbReference type="NCBIfam" id="TIGR01498">
    <property type="entry name" value="folK"/>
    <property type="match status" value="1"/>
</dbReference>
<dbReference type="GO" id="GO:0003848">
    <property type="term" value="F:2-amino-4-hydroxy-6-hydroxymethyldihydropteridine diphosphokinase activity"/>
    <property type="evidence" value="ECO:0007669"/>
    <property type="project" value="UniProtKB-EC"/>
</dbReference>
<dbReference type="PANTHER" id="PTHR43071:SF1">
    <property type="entry name" value="2-AMINO-4-HYDROXY-6-HYDROXYMETHYLDIHYDROPTERIDINE PYROPHOSPHOKINASE"/>
    <property type="match status" value="1"/>
</dbReference>
<proteinExistence type="inferred from homology"/>
<dbReference type="EMBL" id="FONA01000013">
    <property type="protein sequence ID" value="SFE55106.1"/>
    <property type="molecule type" value="Genomic_DNA"/>
</dbReference>
<dbReference type="UniPathway" id="UPA00077">
    <property type="reaction ID" value="UER00155"/>
</dbReference>
<dbReference type="GO" id="GO:0016301">
    <property type="term" value="F:kinase activity"/>
    <property type="evidence" value="ECO:0007669"/>
    <property type="project" value="UniProtKB-KW"/>
</dbReference>
<organism evidence="15 16">
    <name type="scientific">Thermophagus xiamenensis</name>
    <dbReference type="NCBI Taxonomy" id="385682"/>
    <lineage>
        <taxon>Bacteria</taxon>
        <taxon>Pseudomonadati</taxon>
        <taxon>Bacteroidota</taxon>
        <taxon>Bacteroidia</taxon>
        <taxon>Marinilabiliales</taxon>
        <taxon>Marinilabiliaceae</taxon>
        <taxon>Thermophagus</taxon>
    </lineage>
</organism>
<keyword evidence="7 15" id="KW-0418">Kinase</keyword>
<dbReference type="GO" id="GO:0046654">
    <property type="term" value="P:tetrahydrofolate biosynthetic process"/>
    <property type="evidence" value="ECO:0007669"/>
    <property type="project" value="UniProtKB-UniPathway"/>
</dbReference>
<gene>
    <name evidence="15" type="ORF">SAMN05444380_11349</name>
</gene>
<evidence type="ECO:0000256" key="13">
    <source>
        <dbReference type="SAM" id="Coils"/>
    </source>
</evidence>
<dbReference type="Gene3D" id="3.30.70.560">
    <property type="entry name" value="7,8-Dihydro-6-hydroxymethylpterin-pyrophosphokinase HPPK"/>
    <property type="match status" value="1"/>
</dbReference>
<evidence type="ECO:0000256" key="4">
    <source>
        <dbReference type="ARBA" id="ARBA00016218"/>
    </source>
</evidence>
<evidence type="ECO:0000256" key="8">
    <source>
        <dbReference type="ARBA" id="ARBA00022840"/>
    </source>
</evidence>
<dbReference type="Pfam" id="PF01288">
    <property type="entry name" value="HPPK"/>
    <property type="match status" value="1"/>
</dbReference>
<keyword evidence="6" id="KW-0547">Nucleotide-binding</keyword>
<dbReference type="OrthoDB" id="1122272at2"/>
<dbReference type="PANTHER" id="PTHR43071">
    <property type="entry name" value="2-AMINO-4-HYDROXY-6-HYDROXYMETHYLDIHYDROPTERIDINE PYROPHOSPHOKINASE"/>
    <property type="match status" value="1"/>
</dbReference>